<protein>
    <recommendedName>
        <fullName evidence="1">Integrase catalytic domain-containing protein</fullName>
    </recommendedName>
</protein>
<dbReference type="OrthoDB" id="786061at2759"/>
<dbReference type="PANTHER" id="PTHR48475">
    <property type="entry name" value="RIBONUCLEASE H"/>
    <property type="match status" value="1"/>
</dbReference>
<dbReference type="InterPro" id="IPR001584">
    <property type="entry name" value="Integrase_cat-core"/>
</dbReference>
<dbReference type="GO" id="GO:0015074">
    <property type="term" value="P:DNA integration"/>
    <property type="evidence" value="ECO:0007669"/>
    <property type="project" value="InterPro"/>
</dbReference>
<dbReference type="PROSITE" id="PS50994">
    <property type="entry name" value="INTEGRASE"/>
    <property type="match status" value="1"/>
</dbReference>
<dbReference type="Pfam" id="PF00665">
    <property type="entry name" value="rve"/>
    <property type="match status" value="1"/>
</dbReference>
<dbReference type="InterPro" id="IPR012337">
    <property type="entry name" value="RNaseH-like_sf"/>
</dbReference>
<dbReference type="InterPro" id="IPR036397">
    <property type="entry name" value="RNaseH_sf"/>
</dbReference>
<accession>A0A2I0AW69</accession>
<dbReference type="Proteomes" id="UP000236161">
    <property type="component" value="Unassembled WGS sequence"/>
</dbReference>
<dbReference type="EMBL" id="KZ451944">
    <property type="protein sequence ID" value="PKA59790.1"/>
    <property type="molecule type" value="Genomic_DNA"/>
</dbReference>
<feature type="domain" description="Integrase catalytic" evidence="1">
    <location>
        <begin position="122"/>
        <end position="273"/>
    </location>
</feature>
<dbReference type="Gene3D" id="3.30.420.10">
    <property type="entry name" value="Ribonuclease H-like superfamily/Ribonuclease H"/>
    <property type="match status" value="1"/>
</dbReference>
<dbReference type="GO" id="GO:0003676">
    <property type="term" value="F:nucleic acid binding"/>
    <property type="evidence" value="ECO:0007669"/>
    <property type="project" value="InterPro"/>
</dbReference>
<dbReference type="AlphaFoldDB" id="A0A2I0AW69"/>
<dbReference type="PANTHER" id="PTHR48475:SF2">
    <property type="entry name" value="RIBONUCLEASE H"/>
    <property type="match status" value="1"/>
</dbReference>
<dbReference type="Pfam" id="PF17921">
    <property type="entry name" value="Integrase_H2C2"/>
    <property type="match status" value="1"/>
</dbReference>
<dbReference type="Gene3D" id="1.10.340.70">
    <property type="match status" value="1"/>
</dbReference>
<organism evidence="2 3">
    <name type="scientific">Apostasia shenzhenica</name>
    <dbReference type="NCBI Taxonomy" id="1088818"/>
    <lineage>
        <taxon>Eukaryota</taxon>
        <taxon>Viridiplantae</taxon>
        <taxon>Streptophyta</taxon>
        <taxon>Embryophyta</taxon>
        <taxon>Tracheophyta</taxon>
        <taxon>Spermatophyta</taxon>
        <taxon>Magnoliopsida</taxon>
        <taxon>Liliopsida</taxon>
        <taxon>Asparagales</taxon>
        <taxon>Orchidaceae</taxon>
        <taxon>Apostasioideae</taxon>
        <taxon>Apostasia</taxon>
    </lineage>
</organism>
<evidence type="ECO:0000313" key="2">
    <source>
        <dbReference type="EMBL" id="PKA59790.1"/>
    </source>
</evidence>
<reference evidence="2 3" key="1">
    <citation type="journal article" date="2017" name="Nature">
        <title>The Apostasia genome and the evolution of orchids.</title>
        <authorList>
            <person name="Zhang G.Q."/>
            <person name="Liu K.W."/>
            <person name="Li Z."/>
            <person name="Lohaus R."/>
            <person name="Hsiao Y.Y."/>
            <person name="Niu S.C."/>
            <person name="Wang J.Y."/>
            <person name="Lin Y.C."/>
            <person name="Xu Q."/>
            <person name="Chen L.J."/>
            <person name="Yoshida K."/>
            <person name="Fujiwara S."/>
            <person name="Wang Z.W."/>
            <person name="Zhang Y.Q."/>
            <person name="Mitsuda N."/>
            <person name="Wang M."/>
            <person name="Liu G.H."/>
            <person name="Pecoraro L."/>
            <person name="Huang H.X."/>
            <person name="Xiao X.J."/>
            <person name="Lin M."/>
            <person name="Wu X.Y."/>
            <person name="Wu W.L."/>
            <person name="Chen Y.Y."/>
            <person name="Chang S.B."/>
            <person name="Sakamoto S."/>
            <person name="Ohme-Takagi M."/>
            <person name="Yagi M."/>
            <person name="Zeng S.J."/>
            <person name="Shen C.Y."/>
            <person name="Yeh C.M."/>
            <person name="Luo Y.B."/>
            <person name="Tsai W.C."/>
            <person name="Van de Peer Y."/>
            <person name="Liu Z.J."/>
        </authorList>
    </citation>
    <scope>NUCLEOTIDE SEQUENCE [LARGE SCALE GENOMIC DNA]</scope>
    <source>
        <strain evidence="3">cv. Shenzhen</strain>
        <tissue evidence="2">Stem</tissue>
    </source>
</reference>
<dbReference type="InterPro" id="IPR041588">
    <property type="entry name" value="Integrase_H2C2"/>
</dbReference>
<keyword evidence="3" id="KW-1185">Reference proteome</keyword>
<evidence type="ECO:0000313" key="3">
    <source>
        <dbReference type="Proteomes" id="UP000236161"/>
    </source>
</evidence>
<proteinExistence type="predicted"/>
<evidence type="ECO:0000259" key="1">
    <source>
        <dbReference type="PROSITE" id="PS50994"/>
    </source>
</evidence>
<sequence>MDRILDYLKDGTQPDNRQEARKLRLDCAKFVLINGYLYRRSYAKPLTKCLRPEKAKEVMKAVHKGECGTHARGRSLVMRILRQGFFWPNIHKDAQAFVEKCSQCQYYADMQRQPAGYLKPINSSWPFAIWGLDFLGSMPTAMRNYKWILVAVDYFTKWIEAKPLTQPTAQNVENFLWANIVCRYGVPMTIITDNGTNFCEEHQINLKYASVWHPHTNGQAEAANKNILNILKKRLGGVKACWPEELPGALWAYNTAPFEVTQESPFSLSFGMDVVIPAATNLEPEAWQTWMDENDDSRRIDLDLLEQKRESAALKCLEHKHRVERYFNRRVNPRDFIQGDLVLKRRLLASNKLGVPKLEPNWEGPYIVREVAGPNAYYLMTSEGTQLPRTSSGDDLKKFHA</sequence>
<gene>
    <name evidence="2" type="ORF">AXF42_Ash011914</name>
</gene>
<dbReference type="SUPFAM" id="SSF53098">
    <property type="entry name" value="Ribonuclease H-like"/>
    <property type="match status" value="1"/>
</dbReference>
<name>A0A2I0AW69_9ASPA</name>